<dbReference type="Pfam" id="PF05977">
    <property type="entry name" value="MFS_3"/>
    <property type="match status" value="1"/>
</dbReference>
<feature type="transmembrane region" description="Helical" evidence="7">
    <location>
        <begin position="260"/>
        <end position="282"/>
    </location>
</feature>
<reference evidence="9 10" key="1">
    <citation type="submission" date="2017-09" db="EMBL/GenBank/DDBJ databases">
        <title>Large-scale bioinformatics analysis of Bacillus genomes uncovers conserved roles of natural products in bacterial physiology.</title>
        <authorList>
            <consortium name="Agbiome Team Llc"/>
            <person name="Bleich R.M."/>
            <person name="Grubbs K.J."/>
            <person name="Santa Maria K.C."/>
            <person name="Allen S.E."/>
            <person name="Farag S."/>
            <person name="Shank E.A."/>
            <person name="Bowers A."/>
        </authorList>
    </citation>
    <scope>NUCLEOTIDE SEQUENCE [LARGE SCALE GENOMIC DNA]</scope>
    <source>
        <strain evidence="9 10">AFS067272</strain>
    </source>
</reference>
<dbReference type="AlphaFoldDB" id="A0AA44Q8P5"/>
<dbReference type="CDD" id="cd06173">
    <property type="entry name" value="MFS_MefA_like"/>
    <property type="match status" value="1"/>
</dbReference>
<feature type="transmembrane region" description="Helical" evidence="7">
    <location>
        <begin position="48"/>
        <end position="68"/>
    </location>
</feature>
<evidence type="ECO:0000256" key="2">
    <source>
        <dbReference type="ARBA" id="ARBA00022448"/>
    </source>
</evidence>
<dbReference type="InterPro" id="IPR036259">
    <property type="entry name" value="MFS_trans_sf"/>
</dbReference>
<evidence type="ECO:0000256" key="6">
    <source>
        <dbReference type="ARBA" id="ARBA00023136"/>
    </source>
</evidence>
<sequence>MGNVKDITLLRNRTFLSVWIGFFISKLGDSFFSIALGFIVLLETGSGLAMASILAAQMLGSVLIGPIAGTYVDRTDRRKLMIITDLIRAMLVFILIIFLSFKILNIPLLMIVTFLISIAGTYFSDAYSSSIVNIVGKESVTNATSLLQLTSTITQIAGPALAGGVVATFGGTVALMTDSISYLISAFLVTLVKFNSPRLQNQIDKSFKSNLKEGFVWLINQPLVLGVTLLGPLLSLFGSAHTILILIISVKYWKVSGFEYGLIETAWPIGVAIASLLLLVIGKKLRWRGIIICIAFALSGLFYMIAPVMHNVYSALPFLIVSGVFAGGGVTIMVIILRVTVPPELQGRIFGLYGTLSGATWPIGVFLGGLLSDTLSSILLAMICGAGLLCAGLIGFFNREIRRYN</sequence>
<keyword evidence="3" id="KW-1003">Cell membrane</keyword>
<keyword evidence="6 7" id="KW-0472">Membrane</keyword>
<dbReference type="InterPro" id="IPR022324">
    <property type="entry name" value="Bacilysin_exporter_BacE_put"/>
</dbReference>
<evidence type="ECO:0000256" key="7">
    <source>
        <dbReference type="SAM" id="Phobius"/>
    </source>
</evidence>
<dbReference type="SUPFAM" id="SSF103473">
    <property type="entry name" value="MFS general substrate transporter"/>
    <property type="match status" value="1"/>
</dbReference>
<dbReference type="PRINTS" id="PR01988">
    <property type="entry name" value="EXPORTERBACE"/>
</dbReference>
<evidence type="ECO:0000256" key="4">
    <source>
        <dbReference type="ARBA" id="ARBA00022692"/>
    </source>
</evidence>
<comment type="caution">
    <text evidence="9">The sequence shown here is derived from an EMBL/GenBank/DDBJ whole genome shotgun (WGS) entry which is preliminary data.</text>
</comment>
<feature type="transmembrane region" description="Helical" evidence="7">
    <location>
        <begin position="15"/>
        <end position="42"/>
    </location>
</feature>
<dbReference type="PANTHER" id="PTHR23513">
    <property type="entry name" value="INTEGRAL MEMBRANE EFFLUX PROTEIN-RELATED"/>
    <property type="match status" value="1"/>
</dbReference>
<feature type="transmembrane region" description="Helical" evidence="7">
    <location>
        <begin position="145"/>
        <end position="167"/>
    </location>
</feature>
<dbReference type="Gene3D" id="1.20.1250.20">
    <property type="entry name" value="MFS general substrate transporter like domains"/>
    <property type="match status" value="1"/>
</dbReference>
<dbReference type="InterPro" id="IPR010290">
    <property type="entry name" value="TM_effector"/>
</dbReference>
<dbReference type="PANTHER" id="PTHR23513:SF6">
    <property type="entry name" value="MAJOR FACILITATOR SUPERFAMILY ASSOCIATED DOMAIN-CONTAINING PROTEIN"/>
    <property type="match status" value="1"/>
</dbReference>
<dbReference type="PROSITE" id="PS50850">
    <property type="entry name" value="MFS"/>
    <property type="match status" value="1"/>
</dbReference>
<feature type="domain" description="Major facilitator superfamily (MFS) profile" evidence="8">
    <location>
        <begin position="14"/>
        <end position="402"/>
    </location>
</feature>
<feature type="transmembrane region" description="Helical" evidence="7">
    <location>
        <begin position="315"/>
        <end position="337"/>
    </location>
</feature>
<comment type="subcellular location">
    <subcellularLocation>
        <location evidence="1">Cell membrane</location>
        <topology evidence="1">Multi-pass membrane protein</topology>
    </subcellularLocation>
</comment>
<feature type="transmembrane region" description="Helical" evidence="7">
    <location>
        <begin position="349"/>
        <end position="371"/>
    </location>
</feature>
<dbReference type="InterPro" id="IPR020846">
    <property type="entry name" value="MFS_dom"/>
</dbReference>
<evidence type="ECO:0000256" key="1">
    <source>
        <dbReference type="ARBA" id="ARBA00004651"/>
    </source>
</evidence>
<protein>
    <recommendedName>
        <fullName evidence="8">Major facilitator superfamily (MFS) profile domain-containing protein</fullName>
    </recommendedName>
</protein>
<feature type="transmembrane region" description="Helical" evidence="7">
    <location>
        <begin position="377"/>
        <end position="397"/>
    </location>
</feature>
<feature type="transmembrane region" description="Helical" evidence="7">
    <location>
        <begin position="215"/>
        <end position="248"/>
    </location>
</feature>
<dbReference type="RefSeq" id="WP_098523722.1">
    <property type="nucleotide sequence ID" value="NZ_NUYJ01000136.1"/>
</dbReference>
<accession>A0AA44Q8P5</accession>
<name>A0AA44Q8P5_BACCE</name>
<keyword evidence="4 7" id="KW-0812">Transmembrane</keyword>
<dbReference type="GO" id="GO:0022857">
    <property type="term" value="F:transmembrane transporter activity"/>
    <property type="evidence" value="ECO:0007669"/>
    <property type="project" value="InterPro"/>
</dbReference>
<dbReference type="GO" id="GO:0005886">
    <property type="term" value="C:plasma membrane"/>
    <property type="evidence" value="ECO:0007669"/>
    <property type="project" value="UniProtKB-SubCell"/>
</dbReference>
<keyword evidence="2" id="KW-0813">Transport</keyword>
<gene>
    <name evidence="9" type="ORF">COK38_18535</name>
</gene>
<evidence type="ECO:0000313" key="9">
    <source>
        <dbReference type="EMBL" id="PFR98697.1"/>
    </source>
</evidence>
<evidence type="ECO:0000256" key="5">
    <source>
        <dbReference type="ARBA" id="ARBA00022989"/>
    </source>
</evidence>
<organism evidence="9 10">
    <name type="scientific">Bacillus cereus</name>
    <dbReference type="NCBI Taxonomy" id="1396"/>
    <lineage>
        <taxon>Bacteria</taxon>
        <taxon>Bacillati</taxon>
        <taxon>Bacillota</taxon>
        <taxon>Bacilli</taxon>
        <taxon>Bacillales</taxon>
        <taxon>Bacillaceae</taxon>
        <taxon>Bacillus</taxon>
        <taxon>Bacillus cereus group</taxon>
    </lineage>
</organism>
<feature type="transmembrane region" description="Helical" evidence="7">
    <location>
        <begin position="289"/>
        <end position="309"/>
    </location>
</feature>
<evidence type="ECO:0000256" key="3">
    <source>
        <dbReference type="ARBA" id="ARBA00022475"/>
    </source>
</evidence>
<evidence type="ECO:0000313" key="10">
    <source>
        <dbReference type="Proteomes" id="UP000226357"/>
    </source>
</evidence>
<evidence type="ECO:0000259" key="8">
    <source>
        <dbReference type="PROSITE" id="PS50850"/>
    </source>
</evidence>
<proteinExistence type="predicted"/>
<dbReference type="Proteomes" id="UP000226357">
    <property type="component" value="Unassembled WGS sequence"/>
</dbReference>
<dbReference type="EMBL" id="NVBO01000196">
    <property type="protein sequence ID" value="PFR98697.1"/>
    <property type="molecule type" value="Genomic_DNA"/>
</dbReference>
<keyword evidence="5 7" id="KW-1133">Transmembrane helix</keyword>